<reference evidence="1 2" key="1">
    <citation type="journal article" date="2016" name="Mol. Biol. Evol.">
        <title>Comparative Genomics of Early-Diverging Mushroom-Forming Fungi Provides Insights into the Origins of Lignocellulose Decay Capabilities.</title>
        <authorList>
            <person name="Nagy L.G."/>
            <person name="Riley R."/>
            <person name="Tritt A."/>
            <person name="Adam C."/>
            <person name="Daum C."/>
            <person name="Floudas D."/>
            <person name="Sun H."/>
            <person name="Yadav J.S."/>
            <person name="Pangilinan J."/>
            <person name="Larsson K.H."/>
            <person name="Matsuura K."/>
            <person name="Barry K."/>
            <person name="Labutti K."/>
            <person name="Kuo R."/>
            <person name="Ohm R.A."/>
            <person name="Bhattacharya S.S."/>
            <person name="Shirouzu T."/>
            <person name="Yoshinaga Y."/>
            <person name="Martin F.M."/>
            <person name="Grigoriev I.V."/>
            <person name="Hibbett D.S."/>
        </authorList>
    </citation>
    <scope>NUCLEOTIDE SEQUENCE [LARGE SCALE GENOMIC DNA]</scope>
    <source>
        <strain evidence="1 2">93-53</strain>
    </source>
</reference>
<dbReference type="InParanoid" id="A0A165ASP1"/>
<accession>A0A165ASP1</accession>
<dbReference type="STRING" id="1314785.A0A165ASP1"/>
<proteinExistence type="predicted"/>
<keyword evidence="2" id="KW-1185">Reference proteome</keyword>
<sequence>MTGQPCKLKGAVRALADGSIRWTIITGQHDGDPDEWTSESVQIGGVTSASMGVLGIWTGAQHEKSDPLG</sequence>
<dbReference type="OrthoDB" id="3226064at2759"/>
<organism evidence="1 2">
    <name type="scientific">Laetiporus sulphureus 93-53</name>
    <dbReference type="NCBI Taxonomy" id="1314785"/>
    <lineage>
        <taxon>Eukaryota</taxon>
        <taxon>Fungi</taxon>
        <taxon>Dikarya</taxon>
        <taxon>Basidiomycota</taxon>
        <taxon>Agaricomycotina</taxon>
        <taxon>Agaricomycetes</taxon>
        <taxon>Polyporales</taxon>
        <taxon>Laetiporus</taxon>
    </lineage>
</organism>
<protein>
    <submittedName>
        <fullName evidence="1">Uncharacterized protein</fullName>
    </submittedName>
</protein>
<dbReference type="GeneID" id="63830841"/>
<gene>
    <name evidence="1" type="ORF">LAESUDRAFT_773707</name>
</gene>
<dbReference type="AlphaFoldDB" id="A0A165ASP1"/>
<dbReference type="RefSeq" id="XP_040757327.1">
    <property type="nucleotide sequence ID" value="XM_040913813.1"/>
</dbReference>
<name>A0A165ASP1_9APHY</name>
<dbReference type="Proteomes" id="UP000076871">
    <property type="component" value="Unassembled WGS sequence"/>
</dbReference>
<feature type="non-terminal residue" evidence="1">
    <location>
        <position position="69"/>
    </location>
</feature>
<dbReference type="EMBL" id="KV427769">
    <property type="protein sequence ID" value="KZS99586.1"/>
    <property type="molecule type" value="Genomic_DNA"/>
</dbReference>
<evidence type="ECO:0000313" key="2">
    <source>
        <dbReference type="Proteomes" id="UP000076871"/>
    </source>
</evidence>
<evidence type="ECO:0000313" key="1">
    <source>
        <dbReference type="EMBL" id="KZS99586.1"/>
    </source>
</evidence>